<proteinExistence type="predicted"/>
<sequence length="223" mass="24958">TLFETFGRPGTRGAPAYVFMRPAAASLNALVALLALGAMHPKEVLLMRPYELLQQEEVRQADGMERLEEECKTRSVRSMSYSLASLLGSMPVGVLINSRLIVTNSTELKETTPRDFDEKFRQNCAIPPLYAPEARRAESLARVYVGAEMRTLPLKEKTFAFRVGGPLRKPPPPHPPRLNIEQSVPEMSGRKKMNQRSRSQCVPVSRTGVWGRRGFVSLSSERC</sequence>
<name>A0ABN9V3J1_9DINO</name>
<gene>
    <name evidence="1" type="ORF">PCOR1329_LOCUS53755</name>
</gene>
<dbReference type="Proteomes" id="UP001189429">
    <property type="component" value="Unassembled WGS sequence"/>
</dbReference>
<comment type="caution">
    <text evidence="1">The sequence shown here is derived from an EMBL/GenBank/DDBJ whole genome shotgun (WGS) entry which is preliminary data.</text>
</comment>
<dbReference type="EMBL" id="CAUYUJ010016555">
    <property type="protein sequence ID" value="CAK0866624.1"/>
    <property type="molecule type" value="Genomic_DNA"/>
</dbReference>
<evidence type="ECO:0000313" key="2">
    <source>
        <dbReference type="Proteomes" id="UP001189429"/>
    </source>
</evidence>
<feature type="non-terminal residue" evidence="1">
    <location>
        <position position="1"/>
    </location>
</feature>
<protein>
    <submittedName>
        <fullName evidence="1">Uncharacterized protein</fullName>
    </submittedName>
</protein>
<organism evidence="1 2">
    <name type="scientific">Prorocentrum cordatum</name>
    <dbReference type="NCBI Taxonomy" id="2364126"/>
    <lineage>
        <taxon>Eukaryota</taxon>
        <taxon>Sar</taxon>
        <taxon>Alveolata</taxon>
        <taxon>Dinophyceae</taxon>
        <taxon>Prorocentrales</taxon>
        <taxon>Prorocentraceae</taxon>
        <taxon>Prorocentrum</taxon>
    </lineage>
</organism>
<evidence type="ECO:0000313" key="1">
    <source>
        <dbReference type="EMBL" id="CAK0866624.1"/>
    </source>
</evidence>
<reference evidence="1" key="1">
    <citation type="submission" date="2023-10" db="EMBL/GenBank/DDBJ databases">
        <authorList>
            <person name="Chen Y."/>
            <person name="Shah S."/>
            <person name="Dougan E. K."/>
            <person name="Thang M."/>
            <person name="Chan C."/>
        </authorList>
    </citation>
    <scope>NUCLEOTIDE SEQUENCE [LARGE SCALE GENOMIC DNA]</scope>
</reference>
<accession>A0ABN9V3J1</accession>
<keyword evidence="2" id="KW-1185">Reference proteome</keyword>